<feature type="non-terminal residue" evidence="3">
    <location>
        <position position="199"/>
    </location>
</feature>
<keyword evidence="4" id="KW-1185">Reference proteome</keyword>
<accession>A0ABW3MFU6</accession>
<reference evidence="4" key="1">
    <citation type="journal article" date="2019" name="Int. J. Syst. Evol. Microbiol.">
        <title>The Global Catalogue of Microorganisms (GCM) 10K type strain sequencing project: providing services to taxonomists for standard genome sequencing and annotation.</title>
        <authorList>
            <consortium name="The Broad Institute Genomics Platform"/>
            <consortium name="The Broad Institute Genome Sequencing Center for Infectious Disease"/>
            <person name="Wu L."/>
            <person name="Ma J."/>
        </authorList>
    </citation>
    <scope>NUCLEOTIDE SEQUENCE [LARGE SCALE GENOMIC DNA]</scope>
    <source>
        <strain evidence="4">JCM 31486</strain>
    </source>
</reference>
<name>A0ABW3MFU6_9PSEU</name>
<dbReference type="Pfam" id="PF02195">
    <property type="entry name" value="ParB_N"/>
    <property type="match status" value="1"/>
</dbReference>
<evidence type="ECO:0000256" key="1">
    <source>
        <dbReference type="SAM" id="MobiDB-lite"/>
    </source>
</evidence>
<evidence type="ECO:0000313" key="3">
    <source>
        <dbReference type="EMBL" id="MFD1048943.1"/>
    </source>
</evidence>
<dbReference type="SUPFAM" id="SSF110849">
    <property type="entry name" value="ParB/Sulfiredoxin"/>
    <property type="match status" value="1"/>
</dbReference>
<evidence type="ECO:0000259" key="2">
    <source>
        <dbReference type="SMART" id="SM00470"/>
    </source>
</evidence>
<evidence type="ECO:0000313" key="4">
    <source>
        <dbReference type="Proteomes" id="UP001597045"/>
    </source>
</evidence>
<feature type="region of interest" description="Disordered" evidence="1">
    <location>
        <begin position="172"/>
        <end position="199"/>
    </location>
</feature>
<protein>
    <submittedName>
        <fullName evidence="3">ParB/RepB/Spo0J family partition protein</fullName>
    </submittedName>
</protein>
<sequence>MGKSFGLKSVSLAKVMSGVGQMQRLGTPESEPSSILVPTTSTVVEIALLRPADSPRKVTLDEEHVRNLAQMGADLPPILVHRPTMRIIDGTHRVQAARLNGEETIRANFVECPEDDVFVLAVRTNIAHGLPLSLADRETAAARVLLSHPMWSDRSIAEVTGLSAKTVCAIRRRSTEESQQSNMRYGRDGRARPLDGTAG</sequence>
<feature type="domain" description="ParB-like N-terminal" evidence="2">
    <location>
        <begin position="42"/>
        <end position="126"/>
    </location>
</feature>
<dbReference type="InterPro" id="IPR036086">
    <property type="entry name" value="ParB/Sulfiredoxin_sf"/>
</dbReference>
<dbReference type="InterPro" id="IPR003115">
    <property type="entry name" value="ParB_N"/>
</dbReference>
<comment type="caution">
    <text evidence="3">The sequence shown here is derived from an EMBL/GenBank/DDBJ whole genome shotgun (WGS) entry which is preliminary data.</text>
</comment>
<dbReference type="SMART" id="SM00470">
    <property type="entry name" value="ParB"/>
    <property type="match status" value="1"/>
</dbReference>
<dbReference type="EMBL" id="JBHTIS010001883">
    <property type="protein sequence ID" value="MFD1048943.1"/>
    <property type="molecule type" value="Genomic_DNA"/>
</dbReference>
<dbReference type="Gene3D" id="3.90.1530.10">
    <property type="entry name" value="Conserved hypothetical protein from pyrococcus furiosus pfu- 392566-001, ParB domain"/>
    <property type="match status" value="1"/>
</dbReference>
<gene>
    <name evidence="3" type="ORF">ACFQ1S_27100</name>
</gene>
<proteinExistence type="predicted"/>
<organism evidence="3 4">
    <name type="scientific">Kibdelosporangium lantanae</name>
    <dbReference type="NCBI Taxonomy" id="1497396"/>
    <lineage>
        <taxon>Bacteria</taxon>
        <taxon>Bacillati</taxon>
        <taxon>Actinomycetota</taxon>
        <taxon>Actinomycetes</taxon>
        <taxon>Pseudonocardiales</taxon>
        <taxon>Pseudonocardiaceae</taxon>
        <taxon>Kibdelosporangium</taxon>
    </lineage>
</organism>
<dbReference type="Proteomes" id="UP001597045">
    <property type="component" value="Unassembled WGS sequence"/>
</dbReference>